<dbReference type="GO" id="GO:0008714">
    <property type="term" value="F:AMP nucleosidase activity"/>
    <property type="evidence" value="ECO:0007669"/>
    <property type="project" value="UniProtKB-EC"/>
</dbReference>
<evidence type="ECO:0000256" key="3">
    <source>
        <dbReference type="RuleBase" id="RU363015"/>
    </source>
</evidence>
<dbReference type="OrthoDB" id="9801098at2"/>
<comment type="catalytic activity">
    <reaction evidence="1">
        <text>AMP + H2O = D-ribose 5-phosphate + adenine</text>
        <dbReference type="Rhea" id="RHEA:20129"/>
        <dbReference type="ChEBI" id="CHEBI:15377"/>
        <dbReference type="ChEBI" id="CHEBI:16708"/>
        <dbReference type="ChEBI" id="CHEBI:78346"/>
        <dbReference type="ChEBI" id="CHEBI:456215"/>
        <dbReference type="EC" id="3.2.2.4"/>
    </reaction>
</comment>
<accession>A0A0D0ISV6</accession>
<evidence type="ECO:0000313" key="5">
    <source>
        <dbReference type="Proteomes" id="UP000032068"/>
    </source>
</evidence>
<comment type="similarity">
    <text evidence="2 3">Belongs to the LOG family.</text>
</comment>
<evidence type="ECO:0000256" key="1">
    <source>
        <dbReference type="ARBA" id="ARBA00000274"/>
    </source>
</evidence>
<dbReference type="NCBIfam" id="TIGR00730">
    <property type="entry name" value="Rossman fold protein, TIGR00730 family"/>
    <property type="match status" value="1"/>
</dbReference>
<dbReference type="PANTHER" id="PTHR31223">
    <property type="entry name" value="LOG FAMILY PROTEIN YJL055W"/>
    <property type="match status" value="1"/>
</dbReference>
<dbReference type="InterPro" id="IPR005269">
    <property type="entry name" value="LOG"/>
</dbReference>
<name>A0A0D0ISV6_9PSED</name>
<dbReference type="Gene3D" id="3.40.50.450">
    <property type="match status" value="1"/>
</dbReference>
<dbReference type="SUPFAM" id="SSF102405">
    <property type="entry name" value="MCP/YpsA-like"/>
    <property type="match status" value="1"/>
</dbReference>
<protein>
    <recommendedName>
        <fullName evidence="3">Cytokinin riboside 5'-monophosphate phosphoribohydrolase</fullName>
        <ecNumber evidence="3">3.2.2.n1</ecNumber>
    </recommendedName>
</protein>
<dbReference type="Pfam" id="PF03641">
    <property type="entry name" value="Lysine_decarbox"/>
    <property type="match status" value="1"/>
</dbReference>
<dbReference type="PANTHER" id="PTHR31223:SF70">
    <property type="entry name" value="LOG FAMILY PROTEIN YJL055W"/>
    <property type="match status" value="1"/>
</dbReference>
<proteinExistence type="inferred from homology"/>
<dbReference type="InterPro" id="IPR031100">
    <property type="entry name" value="LOG_fam"/>
</dbReference>
<dbReference type="EC" id="3.2.2.n1" evidence="3"/>
<sequence length="192" mass="20791">MRLCIFCGSNAGTNPVYIEAATRLGQTLAKAGIGLVYGGASVGLMGAVADAALEAGGEVIGVIPRSLWEKEVAHTGLDDLRIVDSMHQRKALMAELSDGFIAMPGGVGTLEELFEVWTWAQLGHHRKPCALLNINGYYDRLSAFLDHMVDEAFVKAPHREMLIVEQDIDALLKAINGYEAPQVGKWIGRQET</sequence>
<dbReference type="Proteomes" id="UP000032068">
    <property type="component" value="Unassembled WGS sequence"/>
</dbReference>
<evidence type="ECO:0000256" key="2">
    <source>
        <dbReference type="ARBA" id="ARBA00006763"/>
    </source>
</evidence>
<dbReference type="RefSeq" id="WP_042555877.1">
    <property type="nucleotide sequence ID" value="NZ_JXQW01000063.1"/>
</dbReference>
<dbReference type="GO" id="GO:0009691">
    <property type="term" value="P:cytokinin biosynthetic process"/>
    <property type="evidence" value="ECO:0007669"/>
    <property type="project" value="UniProtKB-UniRule"/>
</dbReference>
<keyword evidence="3" id="KW-0203">Cytokinin biosynthesis</keyword>
<dbReference type="AlphaFoldDB" id="A0A0D0ISV6"/>
<gene>
    <name evidence="4" type="ORF">RU08_21325</name>
</gene>
<evidence type="ECO:0000313" key="4">
    <source>
        <dbReference type="EMBL" id="KIP96267.1"/>
    </source>
</evidence>
<dbReference type="EMBL" id="JXQW01000063">
    <property type="protein sequence ID" value="KIP96267.1"/>
    <property type="molecule type" value="Genomic_DNA"/>
</dbReference>
<reference evidence="4 5" key="1">
    <citation type="submission" date="2014-12" db="EMBL/GenBank/DDBJ databases">
        <title>16Stimator: statistical estimation of ribosomal gene copy numbers from draft genome assemblies.</title>
        <authorList>
            <person name="Perisin M.A."/>
            <person name="Vetter M."/>
            <person name="Gilbert J.A."/>
            <person name="Bergelson J."/>
        </authorList>
    </citation>
    <scope>NUCLEOTIDE SEQUENCE [LARGE SCALE GENOMIC DNA]</scope>
    <source>
        <strain evidence="4 5">MEJ086</strain>
    </source>
</reference>
<dbReference type="FunFam" id="3.40.50.450:FF:000012">
    <property type="entry name" value="LOG family protein YvdD"/>
    <property type="match status" value="1"/>
</dbReference>
<keyword evidence="3" id="KW-0378">Hydrolase</keyword>
<comment type="caution">
    <text evidence="4">The sequence shown here is derived from an EMBL/GenBank/DDBJ whole genome shotgun (WGS) entry which is preliminary data.</text>
</comment>
<organism evidence="4 5">
    <name type="scientific">Pseudomonas fulva</name>
    <dbReference type="NCBI Taxonomy" id="47880"/>
    <lineage>
        <taxon>Bacteria</taxon>
        <taxon>Pseudomonadati</taxon>
        <taxon>Pseudomonadota</taxon>
        <taxon>Gammaproteobacteria</taxon>
        <taxon>Pseudomonadales</taxon>
        <taxon>Pseudomonadaceae</taxon>
        <taxon>Pseudomonas</taxon>
    </lineage>
</organism>
<dbReference type="GO" id="GO:0005829">
    <property type="term" value="C:cytosol"/>
    <property type="evidence" value="ECO:0007669"/>
    <property type="project" value="TreeGrafter"/>
</dbReference>